<reference evidence="3" key="1">
    <citation type="submission" date="2016-10" db="EMBL/GenBank/DDBJ databases">
        <title>Sequence of Gallionella enrichment culture.</title>
        <authorList>
            <person name="Poehlein A."/>
            <person name="Muehling M."/>
            <person name="Daniel R."/>
        </authorList>
    </citation>
    <scope>NUCLEOTIDE SEQUENCE</scope>
</reference>
<dbReference type="Pfam" id="PF00072">
    <property type="entry name" value="Response_reg"/>
    <property type="match status" value="1"/>
</dbReference>
<comment type="caution">
    <text evidence="3">The sequence shown here is derived from an EMBL/GenBank/DDBJ whole genome shotgun (WGS) entry which is preliminary data.</text>
</comment>
<dbReference type="SMART" id="SM00448">
    <property type="entry name" value="REC"/>
    <property type="match status" value="1"/>
</dbReference>
<dbReference type="GO" id="GO:0000160">
    <property type="term" value="P:phosphorelay signal transduction system"/>
    <property type="evidence" value="ECO:0007669"/>
    <property type="project" value="InterPro"/>
</dbReference>
<gene>
    <name evidence="3" type="primary">phoP_6</name>
    <name evidence="3" type="ORF">GALL_218050</name>
</gene>
<keyword evidence="1" id="KW-0597">Phosphoprotein</keyword>
<dbReference type="PANTHER" id="PTHR44591">
    <property type="entry name" value="STRESS RESPONSE REGULATOR PROTEIN 1"/>
    <property type="match status" value="1"/>
</dbReference>
<accession>A0A1J5RJ65</accession>
<protein>
    <submittedName>
        <fullName evidence="3">Alkaline phosphatase synthesis transcriptional regulatory protein PhoP</fullName>
    </submittedName>
</protein>
<feature type="domain" description="Response regulatory" evidence="2">
    <location>
        <begin position="5"/>
        <end position="121"/>
    </location>
</feature>
<proteinExistence type="predicted"/>
<dbReference type="InterPro" id="IPR050595">
    <property type="entry name" value="Bact_response_regulator"/>
</dbReference>
<dbReference type="EMBL" id="MLJW01000153">
    <property type="protein sequence ID" value="OIQ96176.1"/>
    <property type="molecule type" value="Genomic_DNA"/>
</dbReference>
<organism evidence="3">
    <name type="scientific">mine drainage metagenome</name>
    <dbReference type="NCBI Taxonomy" id="410659"/>
    <lineage>
        <taxon>unclassified sequences</taxon>
        <taxon>metagenomes</taxon>
        <taxon>ecological metagenomes</taxon>
    </lineage>
</organism>
<dbReference type="InterPro" id="IPR011006">
    <property type="entry name" value="CheY-like_superfamily"/>
</dbReference>
<dbReference type="InterPro" id="IPR001789">
    <property type="entry name" value="Sig_transdc_resp-reg_receiver"/>
</dbReference>
<name>A0A1J5RJ65_9ZZZZ</name>
<dbReference type="SUPFAM" id="SSF52172">
    <property type="entry name" value="CheY-like"/>
    <property type="match status" value="1"/>
</dbReference>
<dbReference type="CDD" id="cd00156">
    <property type="entry name" value="REC"/>
    <property type="match status" value="1"/>
</dbReference>
<evidence type="ECO:0000256" key="1">
    <source>
        <dbReference type="ARBA" id="ARBA00022553"/>
    </source>
</evidence>
<evidence type="ECO:0000259" key="2">
    <source>
        <dbReference type="PROSITE" id="PS50110"/>
    </source>
</evidence>
<dbReference type="AlphaFoldDB" id="A0A1J5RJ65"/>
<sequence length="133" mass="14894">MNTKRVLVVDDEVHMARVLKLFLGRAGYKVDTASNGQEALDSILLDPPDVLVTDINMPRMTGQELCMELHKQLPERKFPIFVMTSMTSRENRSWTQMIGNTALLEKPLSIRLLIGDLARHFALKPAAGESSSD</sequence>
<evidence type="ECO:0000313" key="3">
    <source>
        <dbReference type="EMBL" id="OIQ96176.1"/>
    </source>
</evidence>
<dbReference type="PROSITE" id="PS50110">
    <property type="entry name" value="RESPONSE_REGULATORY"/>
    <property type="match status" value="1"/>
</dbReference>
<dbReference type="Gene3D" id="3.40.50.2300">
    <property type="match status" value="1"/>
</dbReference>
<dbReference type="PANTHER" id="PTHR44591:SF3">
    <property type="entry name" value="RESPONSE REGULATORY DOMAIN-CONTAINING PROTEIN"/>
    <property type="match status" value="1"/>
</dbReference>